<accession>A0ACB9AUB6</accession>
<evidence type="ECO:0000313" key="2">
    <source>
        <dbReference type="Proteomes" id="UP001056120"/>
    </source>
</evidence>
<reference evidence="1 2" key="2">
    <citation type="journal article" date="2022" name="Mol. Ecol. Resour.">
        <title>The genomes of chicory, endive, great burdock and yacon provide insights into Asteraceae paleo-polyploidization history and plant inulin production.</title>
        <authorList>
            <person name="Fan W."/>
            <person name="Wang S."/>
            <person name="Wang H."/>
            <person name="Wang A."/>
            <person name="Jiang F."/>
            <person name="Liu H."/>
            <person name="Zhao H."/>
            <person name="Xu D."/>
            <person name="Zhang Y."/>
        </authorList>
    </citation>
    <scope>NUCLEOTIDE SEQUENCE [LARGE SCALE GENOMIC DNA]</scope>
    <source>
        <strain evidence="2">cv. Yunnan</strain>
        <tissue evidence="1">Leaves</tissue>
    </source>
</reference>
<dbReference type="Proteomes" id="UP001056120">
    <property type="component" value="Linkage Group LG24"/>
</dbReference>
<keyword evidence="2" id="KW-1185">Reference proteome</keyword>
<protein>
    <submittedName>
        <fullName evidence="1">Uncharacterized protein</fullName>
    </submittedName>
</protein>
<gene>
    <name evidence="1" type="ORF">L1987_71818</name>
</gene>
<comment type="caution">
    <text evidence="1">The sequence shown here is derived from an EMBL/GenBank/DDBJ whole genome shotgun (WGS) entry which is preliminary data.</text>
</comment>
<proteinExistence type="predicted"/>
<dbReference type="EMBL" id="CM042041">
    <property type="protein sequence ID" value="KAI3713244.1"/>
    <property type="molecule type" value="Genomic_DNA"/>
</dbReference>
<evidence type="ECO:0000313" key="1">
    <source>
        <dbReference type="EMBL" id="KAI3713244.1"/>
    </source>
</evidence>
<reference evidence="2" key="1">
    <citation type="journal article" date="2022" name="Mol. Ecol. Resour.">
        <title>The genomes of chicory, endive, great burdock and yacon provide insights into Asteraceae palaeo-polyploidization history and plant inulin production.</title>
        <authorList>
            <person name="Fan W."/>
            <person name="Wang S."/>
            <person name="Wang H."/>
            <person name="Wang A."/>
            <person name="Jiang F."/>
            <person name="Liu H."/>
            <person name="Zhao H."/>
            <person name="Xu D."/>
            <person name="Zhang Y."/>
        </authorList>
    </citation>
    <scope>NUCLEOTIDE SEQUENCE [LARGE SCALE GENOMIC DNA]</scope>
    <source>
        <strain evidence="2">cv. Yunnan</strain>
    </source>
</reference>
<sequence>MAKRWVVDGRTLAKEIKTSGLPQVKDSRAYWECPHCSCRIDHICDESSEWPGLPSGVKFDPTDVELLDHLGAKCGAGNEKPHEYLDVFIPTIDVDKGICYEHPENLPGARKDGNSFHFFYQTTNAYAKGPRKRRKICNRSSLKNDVRWHKTGKTMAIFKNGVQIGCKKILVLYGASVGGSKPCKMNWVMHQYHLGTNEDEKEGEYVVSKIFYQAQRQTTENTDVGVVDEVSDPRTPMINASDPPRPGKTPLYEDVTCDYVIESPTQESECVEQKYLPSFSNAEVKDDLNLLACGDDSNAIESSGQDNMDDHYTRSASGFYTNDGAGAASDVNLGTTDLQNSDLGSPPYVNLAIVTRSCIFHVKIAFVGG</sequence>
<organism evidence="1 2">
    <name type="scientific">Smallanthus sonchifolius</name>
    <dbReference type="NCBI Taxonomy" id="185202"/>
    <lineage>
        <taxon>Eukaryota</taxon>
        <taxon>Viridiplantae</taxon>
        <taxon>Streptophyta</taxon>
        <taxon>Embryophyta</taxon>
        <taxon>Tracheophyta</taxon>
        <taxon>Spermatophyta</taxon>
        <taxon>Magnoliopsida</taxon>
        <taxon>eudicotyledons</taxon>
        <taxon>Gunneridae</taxon>
        <taxon>Pentapetalae</taxon>
        <taxon>asterids</taxon>
        <taxon>campanulids</taxon>
        <taxon>Asterales</taxon>
        <taxon>Asteraceae</taxon>
        <taxon>Asteroideae</taxon>
        <taxon>Heliantheae alliance</taxon>
        <taxon>Millerieae</taxon>
        <taxon>Smallanthus</taxon>
    </lineage>
</organism>
<name>A0ACB9AUB6_9ASTR</name>